<evidence type="ECO:0000256" key="1">
    <source>
        <dbReference type="SAM" id="Phobius"/>
    </source>
</evidence>
<proteinExistence type="predicted"/>
<keyword evidence="1" id="KW-0812">Transmembrane</keyword>
<feature type="transmembrane region" description="Helical" evidence="1">
    <location>
        <begin position="12"/>
        <end position="36"/>
    </location>
</feature>
<reference evidence="3" key="1">
    <citation type="submission" date="2016-08" db="EMBL/GenBank/DDBJ databases">
        <authorList>
            <person name="Varghese N."/>
            <person name="Submissions Spin"/>
        </authorList>
    </citation>
    <scope>NUCLEOTIDE SEQUENCE [LARGE SCALE GENOMIC DNA]</scope>
    <source>
        <strain evidence="3">CCBAU 57015</strain>
    </source>
</reference>
<evidence type="ECO:0000313" key="3">
    <source>
        <dbReference type="Proteomes" id="UP000186228"/>
    </source>
</evidence>
<dbReference type="STRING" id="52131.GA0061100_106406"/>
<protein>
    <submittedName>
        <fullName evidence="2">Uncharacterized protein</fullName>
    </submittedName>
</protein>
<dbReference type="EMBL" id="FMAC01000006">
    <property type="protein sequence ID" value="SCB28599.1"/>
    <property type="molecule type" value="Genomic_DNA"/>
</dbReference>
<accession>A0A1C3VLJ7</accession>
<evidence type="ECO:0000313" key="2">
    <source>
        <dbReference type="EMBL" id="SCB28599.1"/>
    </source>
</evidence>
<dbReference type="Proteomes" id="UP000186228">
    <property type="component" value="Unassembled WGS sequence"/>
</dbReference>
<organism evidence="2 3">
    <name type="scientific">Rhizobium hainanense</name>
    <dbReference type="NCBI Taxonomy" id="52131"/>
    <lineage>
        <taxon>Bacteria</taxon>
        <taxon>Pseudomonadati</taxon>
        <taxon>Pseudomonadota</taxon>
        <taxon>Alphaproteobacteria</taxon>
        <taxon>Hyphomicrobiales</taxon>
        <taxon>Rhizobiaceae</taxon>
        <taxon>Rhizobium/Agrobacterium group</taxon>
        <taxon>Rhizobium</taxon>
    </lineage>
</organism>
<keyword evidence="1" id="KW-0472">Membrane</keyword>
<dbReference type="AlphaFoldDB" id="A0A1C3VLJ7"/>
<dbReference type="RefSeq" id="WP_075854702.1">
    <property type="nucleotide sequence ID" value="NZ_FMAC01000006.1"/>
</dbReference>
<sequence>MTPSAVSKANKALYTRIIAGIGGLLAGALSLGFSIYETRTGTEVAQVAPGKPVNAGQWLVTLNSGGIAAETPDGRRLPDGKKALTLDLTLENMTAGSSNLYRDTLKLENVANLPAPQFYLVRDGDLLWDLQPMMPEKVKVVWQLPATQTLPKVVNVAIVGTTYKPKDNLYAAPGWFNPNDVARVGLPLSAGQGANP</sequence>
<gene>
    <name evidence="2" type="ORF">GA0061100_106406</name>
</gene>
<dbReference type="OrthoDB" id="5998046at2"/>
<keyword evidence="1" id="KW-1133">Transmembrane helix</keyword>
<name>A0A1C3VLJ7_9HYPH</name>
<keyword evidence="3" id="KW-1185">Reference proteome</keyword>